<gene>
    <name evidence="5" type="primary">vapC</name>
    <name evidence="7" type="ORF">SS37A_22400</name>
</gene>
<dbReference type="EC" id="3.1.-.-" evidence="5"/>
<dbReference type="EMBL" id="AP027142">
    <property type="protein sequence ID" value="BDV34711.1"/>
    <property type="molecule type" value="Genomic_DNA"/>
</dbReference>
<evidence type="ECO:0000313" key="8">
    <source>
        <dbReference type="Proteomes" id="UP001317629"/>
    </source>
</evidence>
<proteinExistence type="inferred from homology"/>
<dbReference type="InterPro" id="IPR002716">
    <property type="entry name" value="PIN_dom"/>
</dbReference>
<evidence type="ECO:0000256" key="3">
    <source>
        <dbReference type="ARBA" id="ARBA00022723"/>
    </source>
</evidence>
<keyword evidence="5" id="KW-0460">Magnesium</keyword>
<feature type="domain" description="PIN" evidence="6">
    <location>
        <begin position="6"/>
        <end position="129"/>
    </location>
</feature>
<evidence type="ECO:0000256" key="2">
    <source>
        <dbReference type="ARBA" id="ARBA00022722"/>
    </source>
</evidence>
<keyword evidence="1 5" id="KW-1277">Toxin-antitoxin system</keyword>
<dbReference type="InterPro" id="IPR029060">
    <property type="entry name" value="PIN-like_dom_sf"/>
</dbReference>
<protein>
    <recommendedName>
        <fullName evidence="5">Ribonuclease VapC</fullName>
        <shortName evidence="5">RNase VapC</shortName>
        <ecNumber evidence="5">3.1.-.-</ecNumber>
    </recommendedName>
    <alternativeName>
        <fullName evidence="5">Toxin VapC</fullName>
    </alternativeName>
</protein>
<sequence length="155" mass="17084">MPAPLVYMDTNAFVAGFELPQNEAEPVQNLLVALRGRPLSVVTSELTLAELLAPTSRAGTLPLGVKRRLYLDLLVWSRLVDLRPITREILIETADLRQAAPHRLPDAIHVVTAIHTQCDFFLSGDKRIKPPDGMALVEPDRSGVGRILDAWSNNS</sequence>
<feature type="binding site" evidence="5">
    <location>
        <position position="9"/>
    </location>
    <ligand>
        <name>Mg(2+)</name>
        <dbReference type="ChEBI" id="CHEBI:18420"/>
    </ligand>
</feature>
<dbReference type="Pfam" id="PF01850">
    <property type="entry name" value="PIN"/>
    <property type="match status" value="1"/>
</dbReference>
<organism evidence="7 8">
    <name type="scientific">Methylocystis iwaonis</name>
    <dbReference type="NCBI Taxonomy" id="2885079"/>
    <lineage>
        <taxon>Bacteria</taxon>
        <taxon>Pseudomonadati</taxon>
        <taxon>Pseudomonadota</taxon>
        <taxon>Alphaproteobacteria</taxon>
        <taxon>Hyphomicrobiales</taxon>
        <taxon>Methylocystaceae</taxon>
        <taxon>Methylocystis</taxon>
    </lineage>
</organism>
<dbReference type="InterPro" id="IPR022907">
    <property type="entry name" value="VapC_family"/>
</dbReference>
<comment type="similarity">
    <text evidence="5">Belongs to the PINc/VapC protein family.</text>
</comment>
<name>A0ABN6VIQ1_9HYPH</name>
<dbReference type="Gene3D" id="3.40.50.1010">
    <property type="entry name" value="5'-nuclease"/>
    <property type="match status" value="1"/>
</dbReference>
<dbReference type="RefSeq" id="WP_281927970.1">
    <property type="nucleotide sequence ID" value="NZ_AP027142.1"/>
</dbReference>
<dbReference type="CDD" id="cd09874">
    <property type="entry name" value="PIN_MT3492-like"/>
    <property type="match status" value="1"/>
</dbReference>
<keyword evidence="4 5" id="KW-0378">Hydrolase</keyword>
<feature type="binding site" evidence="5">
    <location>
        <position position="106"/>
    </location>
    <ligand>
        <name>Mg(2+)</name>
        <dbReference type="ChEBI" id="CHEBI:18420"/>
    </ligand>
</feature>
<comment type="cofactor">
    <cofactor evidence="5">
        <name>Mg(2+)</name>
        <dbReference type="ChEBI" id="CHEBI:18420"/>
    </cofactor>
</comment>
<evidence type="ECO:0000256" key="4">
    <source>
        <dbReference type="ARBA" id="ARBA00022801"/>
    </source>
</evidence>
<evidence type="ECO:0000313" key="7">
    <source>
        <dbReference type="EMBL" id="BDV34711.1"/>
    </source>
</evidence>
<evidence type="ECO:0000256" key="5">
    <source>
        <dbReference type="HAMAP-Rule" id="MF_00265"/>
    </source>
</evidence>
<evidence type="ECO:0000259" key="6">
    <source>
        <dbReference type="Pfam" id="PF01850"/>
    </source>
</evidence>
<keyword evidence="5" id="KW-0800">Toxin</keyword>
<dbReference type="HAMAP" id="MF_00265">
    <property type="entry name" value="VapC_Nob1"/>
    <property type="match status" value="1"/>
</dbReference>
<keyword evidence="8" id="KW-1185">Reference proteome</keyword>
<comment type="function">
    <text evidence="5">Toxic component of a toxin-antitoxin (TA) system. An RNase.</text>
</comment>
<reference evidence="7 8" key="1">
    <citation type="journal article" date="2023" name="Int. J. Syst. Evol. Microbiol.">
        <title>Methylocystis iwaonis sp. nov., a type II methane-oxidizing bacterium from surface soil of a rice paddy field in Japan, and emended description of the genus Methylocystis (ex Whittenbury et al. 1970) Bowman et al. 1993.</title>
        <authorList>
            <person name="Kaise H."/>
            <person name="Sawadogo J.B."/>
            <person name="Alam M.S."/>
            <person name="Ueno C."/>
            <person name="Dianou D."/>
            <person name="Shinjo R."/>
            <person name="Asakawa S."/>
        </authorList>
    </citation>
    <scope>NUCLEOTIDE SEQUENCE [LARGE SCALE GENOMIC DNA]</scope>
    <source>
        <strain evidence="7 8">SS37A-Re</strain>
    </source>
</reference>
<evidence type="ECO:0000256" key="1">
    <source>
        <dbReference type="ARBA" id="ARBA00022649"/>
    </source>
</evidence>
<accession>A0ABN6VIQ1</accession>
<keyword evidence="3 5" id="KW-0479">Metal-binding</keyword>
<dbReference type="SUPFAM" id="SSF88723">
    <property type="entry name" value="PIN domain-like"/>
    <property type="match status" value="1"/>
</dbReference>
<dbReference type="Proteomes" id="UP001317629">
    <property type="component" value="Chromosome"/>
</dbReference>
<keyword evidence="2 5" id="KW-0540">Nuclease</keyword>